<keyword evidence="2" id="KW-1185">Reference proteome</keyword>
<reference evidence="1 2" key="1">
    <citation type="submission" date="2022-03" db="EMBL/GenBank/DDBJ databases">
        <title>Complete genome of Streptomyces rimosus ssp. rimosus R7 (=ATCC 10970).</title>
        <authorList>
            <person name="Beganovic S."/>
            <person name="Ruckert C."/>
            <person name="Busche T."/>
            <person name="Kalinowski J."/>
            <person name="Wittmann C."/>
        </authorList>
    </citation>
    <scope>NUCLEOTIDE SEQUENCE [LARGE SCALE GENOMIC DNA]</scope>
    <source>
        <strain evidence="1 2">R7</strain>
    </source>
</reference>
<dbReference type="EMBL" id="CP094298">
    <property type="protein sequence ID" value="UNZ05085.1"/>
    <property type="molecule type" value="Genomic_DNA"/>
</dbReference>
<sequence length="136" mass="15265">MTEYPHVAYMQAVADALAAAQVGPDAWDTWSDDEIVMTGVFQWVDEERPRHSTAAYPFGLAVRWDSDEGWRYGRYIDHHGSLQSLHFLPVDWLSDPASIAAAVKAICAGPVDDHPSTRSRWQHADELEAALPEEEM</sequence>
<dbReference type="Proteomes" id="UP000829494">
    <property type="component" value="Chromosome"/>
</dbReference>
<evidence type="ECO:0008006" key="3">
    <source>
        <dbReference type="Google" id="ProtNLM"/>
    </source>
</evidence>
<evidence type="ECO:0000313" key="1">
    <source>
        <dbReference type="EMBL" id="UNZ05085.1"/>
    </source>
</evidence>
<accession>A0ABY3Z6E5</accession>
<protein>
    <recommendedName>
        <fullName evidence="3">DUF317 domain-containing protein</fullName>
    </recommendedName>
</protein>
<name>A0ABY3Z6E5_STRRM</name>
<organism evidence="1 2">
    <name type="scientific">Streptomyces rimosus subsp. rimosus</name>
    <dbReference type="NCBI Taxonomy" id="132474"/>
    <lineage>
        <taxon>Bacteria</taxon>
        <taxon>Bacillati</taxon>
        <taxon>Actinomycetota</taxon>
        <taxon>Actinomycetes</taxon>
        <taxon>Kitasatosporales</taxon>
        <taxon>Streptomycetaceae</taxon>
        <taxon>Streptomyces</taxon>
    </lineage>
</organism>
<proteinExistence type="predicted"/>
<evidence type="ECO:0000313" key="2">
    <source>
        <dbReference type="Proteomes" id="UP000829494"/>
    </source>
</evidence>
<gene>
    <name evidence="1" type="ORF">SRIMR7_23295</name>
</gene>